<gene>
    <name evidence="4" type="ORF">E2A64_16520</name>
</gene>
<feature type="domain" description="EAL" evidence="2">
    <location>
        <begin position="268"/>
        <end position="512"/>
    </location>
</feature>
<keyword evidence="1" id="KW-0812">Transmembrane</keyword>
<dbReference type="Proteomes" id="UP000295131">
    <property type="component" value="Unassembled WGS sequence"/>
</dbReference>
<dbReference type="RefSeq" id="WP_133285624.1">
    <property type="nucleotide sequence ID" value="NZ_SMSI01000004.1"/>
</dbReference>
<dbReference type="PROSITE" id="PS50883">
    <property type="entry name" value="EAL"/>
    <property type="match status" value="1"/>
</dbReference>
<protein>
    <submittedName>
        <fullName evidence="4">Sensor domain-containing diguanylate cyclase</fullName>
    </submittedName>
</protein>
<dbReference type="SUPFAM" id="SSF141868">
    <property type="entry name" value="EAL domain-like"/>
    <property type="match status" value="1"/>
</dbReference>
<dbReference type="InterPro" id="IPR001633">
    <property type="entry name" value="EAL_dom"/>
</dbReference>
<feature type="transmembrane region" description="Helical" evidence="1">
    <location>
        <begin position="12"/>
        <end position="36"/>
    </location>
</feature>
<reference evidence="4 5" key="1">
    <citation type="journal article" date="2013" name="Int. J. Syst. Evol. Microbiol.">
        <title>Hoeflea suaedae sp. nov., an endophytic bacterium isolated from the root of the halophyte Suaeda maritima.</title>
        <authorList>
            <person name="Chung E.J."/>
            <person name="Park J.A."/>
            <person name="Pramanik P."/>
            <person name="Bibi F."/>
            <person name="Jeon C.O."/>
            <person name="Chung Y.R."/>
        </authorList>
    </citation>
    <scope>NUCLEOTIDE SEQUENCE [LARGE SCALE GENOMIC DNA]</scope>
    <source>
        <strain evidence="4 5">YC6898</strain>
    </source>
</reference>
<accession>A0A4R5PHB0</accession>
<evidence type="ECO:0000259" key="3">
    <source>
        <dbReference type="PROSITE" id="PS50887"/>
    </source>
</evidence>
<dbReference type="SMART" id="SM00267">
    <property type="entry name" value="GGDEF"/>
    <property type="match status" value="1"/>
</dbReference>
<keyword evidence="1" id="KW-1133">Transmembrane helix</keyword>
<keyword evidence="5" id="KW-1185">Reference proteome</keyword>
<name>A0A4R5PHB0_9HYPH</name>
<dbReference type="PANTHER" id="PTHR44757">
    <property type="entry name" value="DIGUANYLATE CYCLASE DGCP"/>
    <property type="match status" value="1"/>
</dbReference>
<dbReference type="OrthoDB" id="9814202at2"/>
<dbReference type="InterPro" id="IPR029787">
    <property type="entry name" value="Nucleotide_cyclase"/>
</dbReference>
<dbReference type="InterPro" id="IPR043128">
    <property type="entry name" value="Rev_trsase/Diguanyl_cyclase"/>
</dbReference>
<dbReference type="NCBIfam" id="TIGR00254">
    <property type="entry name" value="GGDEF"/>
    <property type="match status" value="1"/>
</dbReference>
<evidence type="ECO:0000259" key="2">
    <source>
        <dbReference type="PROSITE" id="PS50883"/>
    </source>
</evidence>
<dbReference type="InterPro" id="IPR035919">
    <property type="entry name" value="EAL_sf"/>
</dbReference>
<dbReference type="InterPro" id="IPR000160">
    <property type="entry name" value="GGDEF_dom"/>
</dbReference>
<dbReference type="CDD" id="cd01949">
    <property type="entry name" value="GGDEF"/>
    <property type="match status" value="1"/>
</dbReference>
<dbReference type="PROSITE" id="PS50887">
    <property type="entry name" value="GGDEF"/>
    <property type="match status" value="1"/>
</dbReference>
<evidence type="ECO:0000256" key="1">
    <source>
        <dbReference type="SAM" id="Phobius"/>
    </source>
</evidence>
<feature type="domain" description="GGDEF" evidence="3">
    <location>
        <begin position="126"/>
        <end position="259"/>
    </location>
</feature>
<proteinExistence type="predicted"/>
<feature type="transmembrane region" description="Helical" evidence="1">
    <location>
        <begin position="51"/>
        <end position="69"/>
    </location>
</feature>
<dbReference type="CDD" id="cd01948">
    <property type="entry name" value="EAL"/>
    <property type="match status" value="1"/>
</dbReference>
<dbReference type="Pfam" id="PF00563">
    <property type="entry name" value="EAL"/>
    <property type="match status" value="1"/>
</dbReference>
<dbReference type="Pfam" id="PF00990">
    <property type="entry name" value="GGDEF"/>
    <property type="match status" value="1"/>
</dbReference>
<dbReference type="PANTHER" id="PTHR44757:SF2">
    <property type="entry name" value="BIOFILM ARCHITECTURE MAINTENANCE PROTEIN MBAA"/>
    <property type="match status" value="1"/>
</dbReference>
<dbReference type="SMART" id="SM00052">
    <property type="entry name" value="EAL"/>
    <property type="match status" value="1"/>
</dbReference>
<evidence type="ECO:0000313" key="4">
    <source>
        <dbReference type="EMBL" id="TDH34278.1"/>
    </source>
</evidence>
<keyword evidence="1" id="KW-0472">Membrane</keyword>
<dbReference type="Gene3D" id="3.30.70.270">
    <property type="match status" value="1"/>
</dbReference>
<dbReference type="EMBL" id="SMSI01000004">
    <property type="protein sequence ID" value="TDH34278.1"/>
    <property type="molecule type" value="Genomic_DNA"/>
</dbReference>
<comment type="caution">
    <text evidence="4">The sequence shown here is derived from an EMBL/GenBank/DDBJ whole genome shotgun (WGS) entry which is preliminary data.</text>
</comment>
<organism evidence="4 5">
    <name type="scientific">Pseudohoeflea suaedae</name>
    <dbReference type="NCBI Taxonomy" id="877384"/>
    <lineage>
        <taxon>Bacteria</taxon>
        <taxon>Pseudomonadati</taxon>
        <taxon>Pseudomonadota</taxon>
        <taxon>Alphaproteobacteria</taxon>
        <taxon>Hyphomicrobiales</taxon>
        <taxon>Rhizobiaceae</taxon>
        <taxon>Pseudohoeflea</taxon>
    </lineage>
</organism>
<dbReference type="SUPFAM" id="SSF55073">
    <property type="entry name" value="Nucleotide cyclase"/>
    <property type="match status" value="1"/>
</dbReference>
<dbReference type="Gene3D" id="3.20.20.450">
    <property type="entry name" value="EAL domain"/>
    <property type="match status" value="1"/>
</dbReference>
<evidence type="ECO:0000313" key="5">
    <source>
        <dbReference type="Proteomes" id="UP000295131"/>
    </source>
</evidence>
<dbReference type="AlphaFoldDB" id="A0A4R5PHB0"/>
<dbReference type="InterPro" id="IPR052155">
    <property type="entry name" value="Biofilm_reg_signaling"/>
</dbReference>
<sequence length="521" mass="56430">MKLNIFPSSMEARYAIAGSAIGALTSLVCLSVGLTSGHPIYGYFNSLADSPLVNCAALSFALGFGYVAARAGRRLDESERLLAAERAGVVELYHLAYHDALTGLSNRHALRRDTTTLAGTGDADETLAAVILIDLDRFKEINDTLGHDAGDEVLRTLARRLKSACDLESRAYRLGGDELVVLAEGARGEEELEAYVQVLSKKLFRPISHAGNMIETSGSIGISFLQGSDDTLAAALKRADLALYRAKAGGFARHAIHKGELDDGLALLSCAEQALEQALAEDRFTVSYQPVVETSTLKPSGFAASVRWIGDWSSVSQIAGFEFALDEWLIQTVLRDIDHWPDHLTVTLSLSPKSIRKSGFAGEFADRITRVGQRPERFILEVDLRHLGHEPDSRAKENLMALRAIGVSIATADLVAGRFDIPRAANSPADHWRIDAGRLRHAAAARSDRDMAEAVNLFADAMGLKVRLENLHDAEDFSFAAHFPGACVVETSHRPGMSAAQAGLHAARFESDPRHLRKVVG</sequence>